<gene>
    <name evidence="2" type="ORF">SMN809_LOCUS73225</name>
</gene>
<evidence type="ECO:0000313" key="3">
    <source>
        <dbReference type="Proteomes" id="UP000676336"/>
    </source>
</evidence>
<name>A0A8S3I6W5_9BILA</name>
<feature type="non-terminal residue" evidence="2">
    <location>
        <position position="1"/>
    </location>
</feature>
<sequence>MMNTLATMQRNFLLQFFNDPLAAAQATQQAAAAAAVSATHMKANLTPMSLMTTNNKQIGSCRKRKSTPEKRVLTNHQSSNNNDNASPTNENESIDNHDTADHPLELTLKTFQPSSSTLSSPVKSTTDIHNIAMNPKVENGSPIYHQNYLNQHQTFDEDHKESATPNDSPLSLSPSLIRRANHSKRQKISTTIQNDYLNNLKLNLSQTQTTDLLSPNHHSTFNDDTNSTQQKQH</sequence>
<feature type="compositionally biased region" description="Polar residues" evidence="1">
    <location>
        <begin position="74"/>
        <end position="91"/>
    </location>
</feature>
<evidence type="ECO:0000313" key="2">
    <source>
        <dbReference type="EMBL" id="CAF5193860.1"/>
    </source>
</evidence>
<organism evidence="2 3">
    <name type="scientific">Rotaria magnacalcarata</name>
    <dbReference type="NCBI Taxonomy" id="392030"/>
    <lineage>
        <taxon>Eukaryota</taxon>
        <taxon>Metazoa</taxon>
        <taxon>Spiralia</taxon>
        <taxon>Gnathifera</taxon>
        <taxon>Rotifera</taxon>
        <taxon>Eurotatoria</taxon>
        <taxon>Bdelloidea</taxon>
        <taxon>Philodinida</taxon>
        <taxon>Philodinidae</taxon>
        <taxon>Rotaria</taxon>
    </lineage>
</organism>
<feature type="region of interest" description="Disordered" evidence="1">
    <location>
        <begin position="211"/>
        <end position="233"/>
    </location>
</feature>
<feature type="region of interest" description="Disordered" evidence="1">
    <location>
        <begin position="51"/>
        <end position="99"/>
    </location>
</feature>
<dbReference type="Proteomes" id="UP000676336">
    <property type="component" value="Unassembled WGS sequence"/>
</dbReference>
<comment type="caution">
    <text evidence="2">The sequence shown here is derived from an EMBL/GenBank/DDBJ whole genome shotgun (WGS) entry which is preliminary data.</text>
</comment>
<dbReference type="AlphaFoldDB" id="A0A8S3I6W5"/>
<reference evidence="2" key="1">
    <citation type="submission" date="2021-02" db="EMBL/GenBank/DDBJ databases">
        <authorList>
            <person name="Nowell W R."/>
        </authorList>
    </citation>
    <scope>NUCLEOTIDE SEQUENCE</scope>
</reference>
<proteinExistence type="predicted"/>
<accession>A0A8S3I6W5</accession>
<dbReference type="EMBL" id="CAJOBI010327430">
    <property type="protein sequence ID" value="CAF5193860.1"/>
    <property type="molecule type" value="Genomic_DNA"/>
</dbReference>
<evidence type="ECO:0000256" key="1">
    <source>
        <dbReference type="SAM" id="MobiDB-lite"/>
    </source>
</evidence>
<protein>
    <submittedName>
        <fullName evidence="2">Uncharacterized protein</fullName>
    </submittedName>
</protein>